<comment type="similarity">
    <text evidence="1">Belongs to the peptidase S33 family.</text>
</comment>
<evidence type="ECO:0000259" key="5">
    <source>
        <dbReference type="Pfam" id="PF08386"/>
    </source>
</evidence>
<dbReference type="GO" id="GO:0016787">
    <property type="term" value="F:hydrolase activity"/>
    <property type="evidence" value="ECO:0007669"/>
    <property type="project" value="UniProtKB-KW"/>
</dbReference>
<dbReference type="Pfam" id="PF08386">
    <property type="entry name" value="Abhydrolase_4"/>
    <property type="match status" value="1"/>
</dbReference>
<keyword evidence="2" id="KW-0732">Signal</keyword>
<dbReference type="InterPro" id="IPR051601">
    <property type="entry name" value="Serine_prot/Carboxylest_S33"/>
</dbReference>
<feature type="domain" description="Peptidase S33 tripeptidyl aminopeptidase-like C-terminal" evidence="5">
    <location>
        <begin position="421"/>
        <end position="524"/>
    </location>
</feature>
<dbReference type="PANTHER" id="PTHR43248">
    <property type="entry name" value="2-SUCCINYL-6-HYDROXY-2,4-CYCLOHEXADIENE-1-CARBOXYLATE SYNTHASE"/>
    <property type="match status" value="1"/>
</dbReference>
<dbReference type="Gene3D" id="3.40.50.1820">
    <property type="entry name" value="alpha/beta hydrolase"/>
    <property type="match status" value="1"/>
</dbReference>
<evidence type="ECO:0000256" key="2">
    <source>
        <dbReference type="ARBA" id="ARBA00022729"/>
    </source>
</evidence>
<evidence type="ECO:0000313" key="6">
    <source>
        <dbReference type="EMBL" id="SFN17888.1"/>
    </source>
</evidence>
<evidence type="ECO:0000256" key="1">
    <source>
        <dbReference type="ARBA" id="ARBA00010088"/>
    </source>
</evidence>
<dbReference type="EMBL" id="FOVH01000001">
    <property type="protein sequence ID" value="SFN17888.1"/>
    <property type="molecule type" value="Genomic_DNA"/>
</dbReference>
<organism evidence="6 7">
    <name type="scientific">Actinomadura madurae</name>
    <dbReference type="NCBI Taxonomy" id="1993"/>
    <lineage>
        <taxon>Bacteria</taxon>
        <taxon>Bacillati</taxon>
        <taxon>Actinomycetota</taxon>
        <taxon>Actinomycetes</taxon>
        <taxon>Streptosporangiales</taxon>
        <taxon>Thermomonosporaceae</taxon>
        <taxon>Actinomadura</taxon>
    </lineage>
</organism>
<reference evidence="6 7" key="1">
    <citation type="submission" date="2016-10" db="EMBL/GenBank/DDBJ databases">
        <authorList>
            <person name="de Groot N.N."/>
        </authorList>
    </citation>
    <scope>NUCLEOTIDE SEQUENCE [LARGE SCALE GENOMIC DNA]</scope>
    <source>
        <strain evidence="6 7">DSM 43067</strain>
    </source>
</reference>
<dbReference type="eggNOG" id="COG0596">
    <property type="taxonomic scope" value="Bacteria"/>
</dbReference>
<feature type="domain" description="AB hydrolase-1" evidence="4">
    <location>
        <begin position="121"/>
        <end position="295"/>
    </location>
</feature>
<protein>
    <submittedName>
        <fullName evidence="6">TAP-like protein</fullName>
    </submittedName>
</protein>
<dbReference type="PANTHER" id="PTHR43248:SF29">
    <property type="entry name" value="TRIPEPTIDYL AMINOPEPTIDASE"/>
    <property type="match status" value="1"/>
</dbReference>
<dbReference type="InParanoid" id="A0A1I4WVP8"/>
<accession>A0A1I4WVP8</accession>
<dbReference type="STRING" id="1993.SAMN04489713_101550"/>
<dbReference type="Proteomes" id="UP000183413">
    <property type="component" value="Unassembled WGS sequence"/>
</dbReference>
<dbReference type="SUPFAM" id="SSF53474">
    <property type="entry name" value="alpha/beta-Hydrolases"/>
    <property type="match status" value="1"/>
</dbReference>
<gene>
    <name evidence="6" type="ORF">SAMN04489713_101550</name>
</gene>
<evidence type="ECO:0000256" key="3">
    <source>
        <dbReference type="ARBA" id="ARBA00022801"/>
    </source>
</evidence>
<dbReference type="Pfam" id="PF00561">
    <property type="entry name" value="Abhydrolase_1"/>
    <property type="match status" value="1"/>
</dbReference>
<dbReference type="InterPro" id="IPR029058">
    <property type="entry name" value="AB_hydrolase_fold"/>
</dbReference>
<name>A0A1I4WVP8_9ACTN</name>
<dbReference type="AlphaFoldDB" id="A0A1I4WVP8"/>
<dbReference type="InterPro" id="IPR013595">
    <property type="entry name" value="Pept_S33_TAP-like_C"/>
</dbReference>
<sequence>MARYPGIPGVMPLMAGSLAVFGLISLSLAGGTRVPRTVTAEHRGALGAPSPAVPPLQWKRCTGLPPAVHGSGTPRTGFRCATLQVPLDHADPSGRRIGLALIKLPATDRRHRIGSLVFNFGGPGGDGVDTLAQTAGDYAALRTRYDLIGFDPRGVGRSTPVTCVDDRRMDGLAAADDSPDTAAEEKAYMARRAAYARACEARSGRLLPHVGTLDAVRDLDLIRAALGERRLHYFGVSYGTWLGGGYAHRFPARVGRAVLDGAVDTGNDPAALALGQAAGFQQALGEFAAACARLGRVLCPLGKDGPSAVASIGRILAGLDRRPLRTSSGRRLTQSLGTTGVAAGLYSRKAWPYLAQGLSDAVKRRDGSLLLLLADLQNGRRGNGVYSNFSAANTAITCADGADRYTADDVRELLPRFRAASPIFGPAMAWQLTQCTGWPVEGDDDAREVSAPSAAPILVVGNTGDPATPYAWASELTRRLGGAATLLTLRGEGHGAYATGDRCVRRAVEAYLLRGSVPPSGTTCG</sequence>
<proteinExistence type="inferred from homology"/>
<evidence type="ECO:0000313" key="7">
    <source>
        <dbReference type="Proteomes" id="UP000183413"/>
    </source>
</evidence>
<evidence type="ECO:0000259" key="4">
    <source>
        <dbReference type="Pfam" id="PF00561"/>
    </source>
</evidence>
<keyword evidence="3" id="KW-0378">Hydrolase</keyword>
<dbReference type="InterPro" id="IPR000073">
    <property type="entry name" value="AB_hydrolase_1"/>
</dbReference>
<keyword evidence="7" id="KW-1185">Reference proteome</keyword>